<dbReference type="InterPro" id="IPR010288">
    <property type="entry name" value="EcsB_ABC"/>
</dbReference>
<feature type="transmembrane region" description="Helical" evidence="1">
    <location>
        <begin position="30"/>
        <end position="50"/>
    </location>
</feature>
<dbReference type="Pfam" id="PF05975">
    <property type="entry name" value="EcsB"/>
    <property type="match status" value="1"/>
</dbReference>
<evidence type="ECO:0000313" key="2">
    <source>
        <dbReference type="EMBL" id="MFC5464478.1"/>
    </source>
</evidence>
<dbReference type="RefSeq" id="WP_144921160.1">
    <property type="nucleotide sequence ID" value="NZ_JBHSMC010000005.1"/>
</dbReference>
<feature type="transmembrane region" description="Helical" evidence="1">
    <location>
        <begin position="363"/>
        <end position="385"/>
    </location>
</feature>
<accession>A0ABW0LFD3</accession>
<evidence type="ECO:0000313" key="3">
    <source>
        <dbReference type="Proteomes" id="UP001596147"/>
    </source>
</evidence>
<protein>
    <submittedName>
        <fullName evidence="2">ABC transporter permease</fullName>
    </submittedName>
</protein>
<name>A0ABW0LFD3_9BACI</name>
<feature type="transmembrane region" description="Helical" evidence="1">
    <location>
        <begin position="195"/>
        <end position="214"/>
    </location>
</feature>
<feature type="transmembrane region" description="Helical" evidence="1">
    <location>
        <begin position="164"/>
        <end position="183"/>
    </location>
</feature>
<feature type="transmembrane region" description="Helical" evidence="1">
    <location>
        <begin position="56"/>
        <end position="74"/>
    </location>
</feature>
<dbReference type="EMBL" id="JBHSMC010000005">
    <property type="protein sequence ID" value="MFC5464478.1"/>
    <property type="molecule type" value="Genomic_DNA"/>
</dbReference>
<organism evidence="2 3">
    <name type="scientific">Lederbergia graminis</name>
    <dbReference type="NCBI Taxonomy" id="735518"/>
    <lineage>
        <taxon>Bacteria</taxon>
        <taxon>Bacillati</taxon>
        <taxon>Bacillota</taxon>
        <taxon>Bacilli</taxon>
        <taxon>Bacillales</taxon>
        <taxon>Bacillaceae</taxon>
        <taxon>Lederbergia</taxon>
    </lineage>
</organism>
<comment type="caution">
    <text evidence="2">The sequence shown here is derived from an EMBL/GenBank/DDBJ whole genome shotgun (WGS) entry which is preliminary data.</text>
</comment>
<reference evidence="3" key="1">
    <citation type="journal article" date="2019" name="Int. J. Syst. Evol. Microbiol.">
        <title>The Global Catalogue of Microorganisms (GCM) 10K type strain sequencing project: providing services to taxonomists for standard genome sequencing and annotation.</title>
        <authorList>
            <consortium name="The Broad Institute Genomics Platform"/>
            <consortium name="The Broad Institute Genome Sequencing Center for Infectious Disease"/>
            <person name="Wu L."/>
            <person name="Ma J."/>
        </authorList>
    </citation>
    <scope>NUCLEOTIDE SEQUENCE [LARGE SCALE GENOMIC DNA]</scope>
    <source>
        <strain evidence="3">CGMCC 1.12237</strain>
    </source>
</reference>
<sequence length="392" mass="46453">MNGIQLLCIRVKQNWTYQYKIMKSVVDWTVFVYFVIPLTVITIAIYKSWWEELPNWIHNISFYWIFIVFFLFFWGNHFRTYVKEADSIFLRKNEVLLLHMRRWGIIYSYIYEIVLLLFSFVFIAPFWFQHYGYNLHQLLLFGGLCLSIKWVIMGIKGKLNVEVTGWRTLISGIPLLLGTILVWSFCYQAFINNQIAIILGITITLTIVSIILIWPRYKDNHRLEQDLAIDRFEKTKIIDMIFSLSMDIEKMPKRYSSRKSPVTFSKSGRIFNRRTPKNGFLELFMKVNARNIQYITGYFQIIGITSAATIILPPMWLKITIIIAGSLFLLSWINSLWDKILGNHPFTKKYKNEEGYFAGRKQLTIVLVIPFVIFISLSMIFNIWIRSKLPFI</sequence>
<feature type="transmembrane region" description="Helical" evidence="1">
    <location>
        <begin position="294"/>
        <end position="313"/>
    </location>
</feature>
<keyword evidence="1" id="KW-0472">Membrane</keyword>
<proteinExistence type="predicted"/>
<feature type="transmembrane region" description="Helical" evidence="1">
    <location>
        <begin position="319"/>
        <end position="342"/>
    </location>
</feature>
<feature type="transmembrane region" description="Helical" evidence="1">
    <location>
        <begin position="109"/>
        <end position="128"/>
    </location>
</feature>
<evidence type="ECO:0000256" key="1">
    <source>
        <dbReference type="SAM" id="Phobius"/>
    </source>
</evidence>
<dbReference type="Proteomes" id="UP001596147">
    <property type="component" value="Unassembled WGS sequence"/>
</dbReference>
<gene>
    <name evidence="2" type="ORF">ACFPM4_06840</name>
</gene>
<keyword evidence="1" id="KW-1133">Transmembrane helix</keyword>
<feature type="transmembrane region" description="Helical" evidence="1">
    <location>
        <begin position="134"/>
        <end position="152"/>
    </location>
</feature>
<keyword evidence="1" id="KW-0812">Transmembrane</keyword>
<keyword evidence="3" id="KW-1185">Reference proteome</keyword>